<dbReference type="HOGENOM" id="CLU_3071915_0_0_1"/>
<dbReference type="AlphaFoldDB" id="J3MF86"/>
<sequence length="53" mass="6058">MKTHPIPFISPNFTQFLLYPSVVPPIPYIPLTLVSIYSMSKCNCKLVSIFKKD</sequence>
<proteinExistence type="predicted"/>
<keyword evidence="2" id="KW-1185">Reference proteome</keyword>
<accession>J3MF86</accession>
<evidence type="ECO:0000313" key="1">
    <source>
        <dbReference type="EnsemblPlants" id="OB06G26800.1"/>
    </source>
</evidence>
<dbReference type="Gramene" id="OB06G26800.1">
    <property type="protein sequence ID" value="OB06G26800.1"/>
    <property type="gene ID" value="OB06G26800"/>
</dbReference>
<reference evidence="1" key="1">
    <citation type="journal article" date="2013" name="Nat. Commun.">
        <title>Whole-genome sequencing of Oryza brachyantha reveals mechanisms underlying Oryza genome evolution.</title>
        <authorList>
            <person name="Chen J."/>
            <person name="Huang Q."/>
            <person name="Gao D."/>
            <person name="Wang J."/>
            <person name="Lang Y."/>
            <person name="Liu T."/>
            <person name="Li B."/>
            <person name="Bai Z."/>
            <person name="Luis Goicoechea J."/>
            <person name="Liang C."/>
            <person name="Chen C."/>
            <person name="Zhang W."/>
            <person name="Sun S."/>
            <person name="Liao Y."/>
            <person name="Zhang X."/>
            <person name="Yang L."/>
            <person name="Song C."/>
            <person name="Wang M."/>
            <person name="Shi J."/>
            <person name="Liu G."/>
            <person name="Liu J."/>
            <person name="Zhou H."/>
            <person name="Zhou W."/>
            <person name="Yu Q."/>
            <person name="An N."/>
            <person name="Chen Y."/>
            <person name="Cai Q."/>
            <person name="Wang B."/>
            <person name="Liu B."/>
            <person name="Min J."/>
            <person name="Huang Y."/>
            <person name="Wu H."/>
            <person name="Li Z."/>
            <person name="Zhang Y."/>
            <person name="Yin Y."/>
            <person name="Song W."/>
            <person name="Jiang J."/>
            <person name="Jackson S.A."/>
            <person name="Wing R.A."/>
            <person name="Wang J."/>
            <person name="Chen M."/>
        </authorList>
    </citation>
    <scope>NUCLEOTIDE SEQUENCE [LARGE SCALE GENOMIC DNA]</scope>
    <source>
        <strain evidence="1">cv. IRGC 101232</strain>
    </source>
</reference>
<organism evidence="1">
    <name type="scientific">Oryza brachyantha</name>
    <name type="common">malo sina</name>
    <dbReference type="NCBI Taxonomy" id="4533"/>
    <lineage>
        <taxon>Eukaryota</taxon>
        <taxon>Viridiplantae</taxon>
        <taxon>Streptophyta</taxon>
        <taxon>Embryophyta</taxon>
        <taxon>Tracheophyta</taxon>
        <taxon>Spermatophyta</taxon>
        <taxon>Magnoliopsida</taxon>
        <taxon>Liliopsida</taxon>
        <taxon>Poales</taxon>
        <taxon>Poaceae</taxon>
        <taxon>BOP clade</taxon>
        <taxon>Oryzoideae</taxon>
        <taxon>Oryzeae</taxon>
        <taxon>Oryzinae</taxon>
        <taxon>Oryza</taxon>
    </lineage>
</organism>
<dbReference type="EnsemblPlants" id="OB06G26800.1">
    <property type="protein sequence ID" value="OB06G26800.1"/>
    <property type="gene ID" value="OB06G26800"/>
</dbReference>
<name>J3MF86_ORYBR</name>
<evidence type="ECO:0000313" key="2">
    <source>
        <dbReference type="Proteomes" id="UP000006038"/>
    </source>
</evidence>
<protein>
    <submittedName>
        <fullName evidence="1">Uncharacterized protein</fullName>
    </submittedName>
</protein>
<dbReference type="Proteomes" id="UP000006038">
    <property type="component" value="Chromosome 6"/>
</dbReference>
<reference evidence="1" key="2">
    <citation type="submission" date="2013-04" db="UniProtKB">
        <authorList>
            <consortium name="EnsemblPlants"/>
        </authorList>
    </citation>
    <scope>IDENTIFICATION</scope>
</reference>